<evidence type="ECO:0000313" key="3">
    <source>
        <dbReference type="Proteomes" id="UP001186944"/>
    </source>
</evidence>
<reference evidence="2" key="1">
    <citation type="submission" date="2019-08" db="EMBL/GenBank/DDBJ databases">
        <title>The improved chromosome-level genome for the pearl oyster Pinctada fucata martensii using PacBio sequencing and Hi-C.</title>
        <authorList>
            <person name="Zheng Z."/>
        </authorList>
    </citation>
    <scope>NUCLEOTIDE SEQUENCE</scope>
    <source>
        <strain evidence="2">ZZ-2019</strain>
        <tissue evidence="2">Adductor muscle</tissue>
    </source>
</reference>
<dbReference type="EMBL" id="VSWD01000012">
    <property type="protein sequence ID" value="KAK3086043.1"/>
    <property type="molecule type" value="Genomic_DNA"/>
</dbReference>
<gene>
    <name evidence="2" type="ORF">FSP39_012569</name>
</gene>
<dbReference type="AlphaFoldDB" id="A0AA88XNF7"/>
<proteinExistence type="predicted"/>
<comment type="caution">
    <text evidence="2">The sequence shown here is derived from an EMBL/GenBank/DDBJ whole genome shotgun (WGS) entry which is preliminary data.</text>
</comment>
<dbReference type="InterPro" id="IPR056184">
    <property type="entry name" value="TRAF_BTBD17"/>
</dbReference>
<dbReference type="Pfam" id="PF23651">
    <property type="entry name" value="TRAF_BTBD17"/>
    <property type="match status" value="1"/>
</dbReference>
<accession>A0AA88XNF7</accession>
<feature type="domain" description="BTBD17 TRAF" evidence="1">
    <location>
        <begin position="2"/>
        <end position="136"/>
    </location>
</feature>
<sequence>MEVTDISQLNPGEVQGAFFSTPTTGSEADETCWDWHIDLYPKGVTFKKCMMIGHYMNYELDEVFYDTVRLTVISNSTEARNARISILVYDKQEGIDYIAKSITRTCYFDGSNALQNFNDIVDFSELHDQCHDSKSLRIKITICPLKS</sequence>
<keyword evidence="3" id="KW-1185">Reference proteome</keyword>
<protein>
    <recommendedName>
        <fullName evidence="1">BTBD17 TRAF domain-containing protein</fullName>
    </recommendedName>
</protein>
<organism evidence="2 3">
    <name type="scientific">Pinctada imbricata</name>
    <name type="common">Atlantic pearl-oyster</name>
    <name type="synonym">Pinctada martensii</name>
    <dbReference type="NCBI Taxonomy" id="66713"/>
    <lineage>
        <taxon>Eukaryota</taxon>
        <taxon>Metazoa</taxon>
        <taxon>Spiralia</taxon>
        <taxon>Lophotrochozoa</taxon>
        <taxon>Mollusca</taxon>
        <taxon>Bivalvia</taxon>
        <taxon>Autobranchia</taxon>
        <taxon>Pteriomorphia</taxon>
        <taxon>Pterioida</taxon>
        <taxon>Pterioidea</taxon>
        <taxon>Pteriidae</taxon>
        <taxon>Pinctada</taxon>
    </lineage>
</organism>
<name>A0AA88XNF7_PINIB</name>
<dbReference type="Proteomes" id="UP001186944">
    <property type="component" value="Unassembled WGS sequence"/>
</dbReference>
<evidence type="ECO:0000259" key="1">
    <source>
        <dbReference type="Pfam" id="PF23651"/>
    </source>
</evidence>
<evidence type="ECO:0000313" key="2">
    <source>
        <dbReference type="EMBL" id="KAK3086043.1"/>
    </source>
</evidence>